<evidence type="ECO:0000313" key="10">
    <source>
        <dbReference type="Proteomes" id="UP000294739"/>
    </source>
</evidence>
<dbReference type="GO" id="GO:0005886">
    <property type="term" value="C:plasma membrane"/>
    <property type="evidence" value="ECO:0007669"/>
    <property type="project" value="UniProtKB-SubCell"/>
</dbReference>
<name>A0A4R5DBY5_9ACTN</name>
<evidence type="ECO:0000256" key="5">
    <source>
        <dbReference type="ARBA" id="ARBA00022989"/>
    </source>
</evidence>
<evidence type="ECO:0000256" key="7">
    <source>
        <dbReference type="RuleBase" id="RU363032"/>
    </source>
</evidence>
<feature type="domain" description="ABC transmembrane type-1" evidence="8">
    <location>
        <begin position="74"/>
        <end position="267"/>
    </location>
</feature>
<evidence type="ECO:0000256" key="2">
    <source>
        <dbReference type="ARBA" id="ARBA00022448"/>
    </source>
</evidence>
<feature type="transmembrane region" description="Helical" evidence="7">
    <location>
        <begin position="188"/>
        <end position="210"/>
    </location>
</feature>
<dbReference type="CDD" id="cd06261">
    <property type="entry name" value="TM_PBP2"/>
    <property type="match status" value="1"/>
</dbReference>
<accession>A0A4R5DBY5</accession>
<dbReference type="InterPro" id="IPR035906">
    <property type="entry name" value="MetI-like_sf"/>
</dbReference>
<dbReference type="InParanoid" id="A0A4R5DBY5"/>
<keyword evidence="6 7" id="KW-0472">Membrane</keyword>
<dbReference type="OrthoDB" id="9794684at2"/>
<evidence type="ECO:0000256" key="6">
    <source>
        <dbReference type="ARBA" id="ARBA00023136"/>
    </source>
</evidence>
<gene>
    <name evidence="9" type="ORF">E1269_10185</name>
</gene>
<dbReference type="InterPro" id="IPR000515">
    <property type="entry name" value="MetI-like"/>
</dbReference>
<organism evidence="9 10">
    <name type="scientific">Jiangella asiatica</name>
    <dbReference type="NCBI Taxonomy" id="2530372"/>
    <lineage>
        <taxon>Bacteria</taxon>
        <taxon>Bacillati</taxon>
        <taxon>Actinomycetota</taxon>
        <taxon>Actinomycetes</taxon>
        <taxon>Jiangellales</taxon>
        <taxon>Jiangellaceae</taxon>
        <taxon>Jiangella</taxon>
    </lineage>
</organism>
<evidence type="ECO:0000256" key="4">
    <source>
        <dbReference type="ARBA" id="ARBA00022692"/>
    </source>
</evidence>
<evidence type="ECO:0000259" key="8">
    <source>
        <dbReference type="PROSITE" id="PS50928"/>
    </source>
</evidence>
<dbReference type="EMBL" id="SMKZ01000011">
    <property type="protein sequence ID" value="TDE11222.1"/>
    <property type="molecule type" value="Genomic_DNA"/>
</dbReference>
<comment type="caution">
    <text evidence="9">The sequence shown here is derived from an EMBL/GenBank/DDBJ whole genome shotgun (WGS) entry which is preliminary data.</text>
</comment>
<dbReference type="Pfam" id="PF00528">
    <property type="entry name" value="BPD_transp_1"/>
    <property type="match status" value="1"/>
</dbReference>
<evidence type="ECO:0000256" key="3">
    <source>
        <dbReference type="ARBA" id="ARBA00022475"/>
    </source>
</evidence>
<dbReference type="Proteomes" id="UP000294739">
    <property type="component" value="Unassembled WGS sequence"/>
</dbReference>
<dbReference type="RefSeq" id="WP_131893990.1">
    <property type="nucleotide sequence ID" value="NZ_SMKZ01000011.1"/>
</dbReference>
<evidence type="ECO:0000256" key="1">
    <source>
        <dbReference type="ARBA" id="ARBA00004651"/>
    </source>
</evidence>
<sequence length="282" mass="29866">MASRHPSRGHAPGRWIAGAILAGAGVVTVVPLIWMAIIALQRPRAIVSPDWEFEFSWDNFAEIFAPDAVFGTQVVNSLVLVVAATALTLVVSSFASYSLSQLRWSRRTVLAILTVAGLLQVIPPMTLVPGLYVTLLNYELVGTLGGLILLNTVFNLPFAVIMTKFYFDTIPGELRESASIDGAGELRVFRAVMLPLAAPGIAAVAIFTAIQVWNEFLFGLVFTAGGTEAPITVGIAALIQPQEIKFGAMAAVGVVTAVPIILMAIVANRQIVAGLTRGAVKG</sequence>
<dbReference type="PANTHER" id="PTHR32243">
    <property type="entry name" value="MALTOSE TRANSPORT SYSTEM PERMEASE-RELATED"/>
    <property type="match status" value="1"/>
</dbReference>
<feature type="transmembrane region" description="Helical" evidence="7">
    <location>
        <begin position="144"/>
        <end position="167"/>
    </location>
</feature>
<keyword evidence="5 7" id="KW-1133">Transmembrane helix</keyword>
<keyword evidence="3" id="KW-1003">Cell membrane</keyword>
<dbReference type="PANTHER" id="PTHR32243:SF18">
    <property type="entry name" value="INNER MEMBRANE ABC TRANSPORTER PERMEASE PROTEIN YCJP"/>
    <property type="match status" value="1"/>
</dbReference>
<comment type="subcellular location">
    <subcellularLocation>
        <location evidence="1 7">Cell membrane</location>
        <topology evidence="1 7">Multi-pass membrane protein</topology>
    </subcellularLocation>
</comment>
<comment type="similarity">
    <text evidence="7">Belongs to the binding-protein-dependent transport system permease family.</text>
</comment>
<feature type="transmembrane region" description="Helical" evidence="7">
    <location>
        <begin position="246"/>
        <end position="267"/>
    </location>
</feature>
<dbReference type="GO" id="GO:0055085">
    <property type="term" value="P:transmembrane transport"/>
    <property type="evidence" value="ECO:0007669"/>
    <property type="project" value="InterPro"/>
</dbReference>
<feature type="transmembrane region" description="Helical" evidence="7">
    <location>
        <begin position="109"/>
        <end position="132"/>
    </location>
</feature>
<feature type="transmembrane region" description="Helical" evidence="7">
    <location>
        <begin position="216"/>
        <end position="239"/>
    </location>
</feature>
<feature type="transmembrane region" description="Helical" evidence="7">
    <location>
        <begin position="15"/>
        <end position="40"/>
    </location>
</feature>
<proteinExistence type="inferred from homology"/>
<dbReference type="SUPFAM" id="SSF161098">
    <property type="entry name" value="MetI-like"/>
    <property type="match status" value="1"/>
</dbReference>
<dbReference type="Gene3D" id="1.10.3720.10">
    <property type="entry name" value="MetI-like"/>
    <property type="match status" value="1"/>
</dbReference>
<keyword evidence="4 7" id="KW-0812">Transmembrane</keyword>
<keyword evidence="2 7" id="KW-0813">Transport</keyword>
<reference evidence="9 10" key="1">
    <citation type="submission" date="2019-03" db="EMBL/GenBank/DDBJ databases">
        <title>Draft genome sequences of novel Actinobacteria.</title>
        <authorList>
            <person name="Sahin N."/>
            <person name="Ay H."/>
            <person name="Saygin H."/>
        </authorList>
    </citation>
    <scope>NUCLEOTIDE SEQUENCE [LARGE SCALE GENOMIC DNA]</scope>
    <source>
        <strain evidence="9 10">5K138</strain>
    </source>
</reference>
<keyword evidence="10" id="KW-1185">Reference proteome</keyword>
<evidence type="ECO:0000313" key="9">
    <source>
        <dbReference type="EMBL" id="TDE11222.1"/>
    </source>
</evidence>
<feature type="transmembrane region" description="Helical" evidence="7">
    <location>
        <begin position="74"/>
        <end position="97"/>
    </location>
</feature>
<dbReference type="PROSITE" id="PS50928">
    <property type="entry name" value="ABC_TM1"/>
    <property type="match status" value="1"/>
</dbReference>
<dbReference type="InterPro" id="IPR050901">
    <property type="entry name" value="BP-dep_ABC_trans_perm"/>
</dbReference>
<protein>
    <submittedName>
        <fullName evidence="9">Carbohydrate ABC transporter permease</fullName>
    </submittedName>
</protein>
<dbReference type="AlphaFoldDB" id="A0A4R5DBY5"/>